<dbReference type="RefSeq" id="WP_187068260.1">
    <property type="nucleotide sequence ID" value="NZ_JACRVF010000004.1"/>
</dbReference>
<dbReference type="InterPro" id="IPR038740">
    <property type="entry name" value="BioF2-like_GNAT_dom"/>
</dbReference>
<dbReference type="AlphaFoldDB" id="A0A923N8N8"/>
<dbReference type="Pfam" id="PF13480">
    <property type="entry name" value="Acetyltransf_6"/>
    <property type="match status" value="1"/>
</dbReference>
<proteinExistence type="predicted"/>
<protein>
    <submittedName>
        <fullName evidence="2">GNAT family N-acetyltransferase</fullName>
    </submittedName>
</protein>
<sequence>MLEVVKYSEKYKPEWDAFVAGSKNATFLFFRDYMEYHAQRFTDHSLLFYRKGKLIALLPANEQEREVSSHGGLTYGGVVTDTSMKVEVMLQVFEAMVAYYRQQGYTSIKYKTIPHIYHQSPAEEDLYALLKYGAVLYRRDVLSVIEQVNPLKYSRTRRWEIKKAEECDWQIGLSMDFESFMQMEAQLLKEKYNASPVHTSDEMSQLARQFPDNIKLYTAEKGDVLGAGVIVYETATVAHCQYIGTSVAGRENKALEAMLHHLLTSVYADKKYFDLGASMDAQQPNGLNSTLLANKESYGARAVVHDYYTIPL</sequence>
<organism evidence="2 3">
    <name type="scientific">Pontibacter cellulosilyticus</name>
    <dbReference type="NCBI Taxonomy" id="1720253"/>
    <lineage>
        <taxon>Bacteria</taxon>
        <taxon>Pseudomonadati</taxon>
        <taxon>Bacteroidota</taxon>
        <taxon>Cytophagia</taxon>
        <taxon>Cytophagales</taxon>
        <taxon>Hymenobacteraceae</taxon>
        <taxon>Pontibacter</taxon>
    </lineage>
</organism>
<feature type="domain" description="BioF2-like acetyltransferase" evidence="1">
    <location>
        <begin position="160"/>
        <end position="277"/>
    </location>
</feature>
<comment type="caution">
    <text evidence="2">The sequence shown here is derived from an EMBL/GenBank/DDBJ whole genome shotgun (WGS) entry which is preliminary data.</text>
</comment>
<evidence type="ECO:0000313" key="3">
    <source>
        <dbReference type="Proteomes" id="UP000603640"/>
    </source>
</evidence>
<dbReference type="Proteomes" id="UP000603640">
    <property type="component" value="Unassembled WGS sequence"/>
</dbReference>
<reference evidence="2" key="1">
    <citation type="submission" date="2020-08" db="EMBL/GenBank/DDBJ databases">
        <title>Pontibacter sp. SD6 16S ribosomal RNA gene Genome sequencing and assembly.</title>
        <authorList>
            <person name="Kang M."/>
        </authorList>
    </citation>
    <scope>NUCLEOTIDE SEQUENCE</scope>
    <source>
        <strain evidence="2">SD6</strain>
    </source>
</reference>
<evidence type="ECO:0000313" key="2">
    <source>
        <dbReference type="EMBL" id="MBC5994251.1"/>
    </source>
</evidence>
<keyword evidence="3" id="KW-1185">Reference proteome</keyword>
<name>A0A923N8N8_9BACT</name>
<dbReference type="Gene3D" id="3.40.630.30">
    <property type="match status" value="1"/>
</dbReference>
<dbReference type="InterPro" id="IPR016181">
    <property type="entry name" value="Acyl_CoA_acyltransferase"/>
</dbReference>
<dbReference type="SUPFAM" id="SSF55729">
    <property type="entry name" value="Acyl-CoA N-acyltransferases (Nat)"/>
    <property type="match status" value="1"/>
</dbReference>
<evidence type="ECO:0000259" key="1">
    <source>
        <dbReference type="Pfam" id="PF13480"/>
    </source>
</evidence>
<accession>A0A923N8N8</accession>
<dbReference type="EMBL" id="JACRVF010000004">
    <property type="protein sequence ID" value="MBC5994251.1"/>
    <property type="molecule type" value="Genomic_DNA"/>
</dbReference>
<gene>
    <name evidence="2" type="ORF">H8S84_15495</name>
</gene>